<keyword evidence="3" id="KW-1185">Reference proteome</keyword>
<gene>
    <name evidence="2" type="ORF">NX02_29670</name>
</gene>
<dbReference type="OrthoDB" id="6985970at2"/>
<evidence type="ECO:0008006" key="4">
    <source>
        <dbReference type="Google" id="ProtNLM"/>
    </source>
</evidence>
<dbReference type="AlphaFoldDB" id="W0APF2"/>
<evidence type="ECO:0000256" key="1">
    <source>
        <dbReference type="SAM" id="SignalP"/>
    </source>
</evidence>
<dbReference type="Proteomes" id="UP000018851">
    <property type="component" value="Chromosome"/>
</dbReference>
<dbReference type="RefSeq" id="WP_025295571.1">
    <property type="nucleotide sequence ID" value="NZ_CP006644.1"/>
</dbReference>
<dbReference type="EMBL" id="CP006644">
    <property type="protein sequence ID" value="AHE57495.1"/>
    <property type="molecule type" value="Genomic_DNA"/>
</dbReference>
<evidence type="ECO:0000313" key="3">
    <source>
        <dbReference type="Proteomes" id="UP000018851"/>
    </source>
</evidence>
<feature type="chain" id="PRO_5004786503" description="Lipoprotein" evidence="1">
    <location>
        <begin position="24"/>
        <end position="157"/>
    </location>
</feature>
<sequence length="157" mass="15843">MKSVSPIVLALALGLAGCGGAPATNTADADNAANVADVPEITDVPVEGGGMTNEGDVGLNAAGAALPTDAWVGKWIGVEGLVLDIQPGDGPGKYALAVTLMDGTENYEGTAKGETIAFTRDGKAETIRKATGDETGLKYLAGKTNCLMIKTAEGFCR</sequence>
<dbReference type="PATRIC" id="fig|1123269.5.peg.5815"/>
<dbReference type="KEGG" id="ssan:NX02_29670"/>
<keyword evidence="1" id="KW-0732">Signal</keyword>
<accession>W0APF2</accession>
<evidence type="ECO:0000313" key="2">
    <source>
        <dbReference type="EMBL" id="AHE57495.1"/>
    </source>
</evidence>
<dbReference type="STRING" id="1123269.NX02_29670"/>
<dbReference type="PROSITE" id="PS51257">
    <property type="entry name" value="PROKAR_LIPOPROTEIN"/>
    <property type="match status" value="1"/>
</dbReference>
<dbReference type="eggNOG" id="ENOG50335BF">
    <property type="taxonomic scope" value="Bacteria"/>
</dbReference>
<name>W0APF2_9SPHN</name>
<organism evidence="2 3">
    <name type="scientific">Sphingomonas sanxanigenens DSM 19645 = NX02</name>
    <dbReference type="NCBI Taxonomy" id="1123269"/>
    <lineage>
        <taxon>Bacteria</taxon>
        <taxon>Pseudomonadati</taxon>
        <taxon>Pseudomonadota</taxon>
        <taxon>Alphaproteobacteria</taxon>
        <taxon>Sphingomonadales</taxon>
        <taxon>Sphingomonadaceae</taxon>
        <taxon>Sphingomonas</taxon>
    </lineage>
</organism>
<dbReference type="HOGENOM" id="CLU_142890_0_0_5"/>
<reference evidence="2 3" key="1">
    <citation type="submission" date="2013-07" db="EMBL/GenBank/DDBJ databases">
        <title>Completed genome of Sphingomonas sanxanigenens NX02.</title>
        <authorList>
            <person name="Ma T."/>
            <person name="Huang H."/>
            <person name="Wu M."/>
            <person name="Li X."/>
            <person name="Li G."/>
        </authorList>
    </citation>
    <scope>NUCLEOTIDE SEQUENCE [LARGE SCALE GENOMIC DNA]</scope>
    <source>
        <strain evidence="2 3">NX02</strain>
    </source>
</reference>
<protein>
    <recommendedName>
        <fullName evidence="4">Lipoprotein</fullName>
    </recommendedName>
</protein>
<feature type="signal peptide" evidence="1">
    <location>
        <begin position="1"/>
        <end position="23"/>
    </location>
</feature>
<proteinExistence type="predicted"/>